<evidence type="ECO:0000313" key="7">
    <source>
        <dbReference type="Proteomes" id="UP000190188"/>
    </source>
</evidence>
<protein>
    <submittedName>
        <fullName evidence="6">Sulfatase</fullName>
    </submittedName>
</protein>
<sequence>MSSTTKPNILFIMSDDHAAHAMSCYSGRINQTPNIDRIAEEGIRFDNCFCTNSICAPSRATILTGKYNHLNGVRTLYEGFDGRQDHVAKMLQAGGYETGMIGKWHLGQGGIYDPTGFDYWNVLIGNWGQGEYHHPTFSEMGEDRVYEGYVTDVITDLSIDWLNRRDQDKPFFLKCHHKAPHRPWEPSAKYATLYDDVTIPEPETFNDDYATRATAAAEATMRVDSDLTLVDLKEEPPAHLTPEQTKSWKYQRYIKDYLRCVASIDENVGRLLDYLDEMGLADNTIVIYTSDQGFFLGDHGWYDKRFMYEESLRMPFIVRYPNEIKPGGITDTMALNVDFAPTFLEYAGLPIPDEMQGHSLRPILNGERPEGWRTSMYYRYWMHRIDHNVFSHYGLRTYRYKLIYYYADGLGVPGTLDETNQPEWELFDLQHDPAELNNVYAQPEYADIVKTLKDELHALQEEVKDERYVLDVD</sequence>
<dbReference type="PANTHER" id="PTHR43108">
    <property type="entry name" value="N-ACETYLGLUCOSAMINE-6-SULFATASE FAMILY MEMBER"/>
    <property type="match status" value="1"/>
</dbReference>
<name>A0A1T2X104_9BACL</name>
<dbReference type="InterPro" id="IPR000917">
    <property type="entry name" value="Sulfatase_N"/>
</dbReference>
<dbReference type="SUPFAM" id="SSF53649">
    <property type="entry name" value="Alkaline phosphatase-like"/>
    <property type="match status" value="1"/>
</dbReference>
<reference evidence="6 7" key="1">
    <citation type="submission" date="2017-01" db="EMBL/GenBank/DDBJ databases">
        <title>Genome analysis of Paenibacillus selenitrireducens ES3-24.</title>
        <authorList>
            <person name="Xu D."/>
            <person name="Yao R."/>
            <person name="Zheng S."/>
        </authorList>
    </citation>
    <scope>NUCLEOTIDE SEQUENCE [LARGE SCALE GENOMIC DNA]</scope>
    <source>
        <strain evidence="6 7">ES3-24</strain>
    </source>
</reference>
<dbReference type="PROSITE" id="PS00523">
    <property type="entry name" value="SULFATASE_1"/>
    <property type="match status" value="1"/>
</dbReference>
<dbReference type="STRING" id="1324314.BVG16_27565"/>
<dbReference type="AlphaFoldDB" id="A0A1T2X104"/>
<dbReference type="InterPro" id="IPR017850">
    <property type="entry name" value="Alkaline_phosphatase_core_sf"/>
</dbReference>
<dbReference type="PROSITE" id="PS00149">
    <property type="entry name" value="SULFATASE_2"/>
    <property type="match status" value="1"/>
</dbReference>
<evidence type="ECO:0000256" key="3">
    <source>
        <dbReference type="ARBA" id="ARBA00022801"/>
    </source>
</evidence>
<dbReference type="CDD" id="cd16031">
    <property type="entry name" value="G6S_like"/>
    <property type="match status" value="1"/>
</dbReference>
<dbReference type="Gene3D" id="3.40.720.10">
    <property type="entry name" value="Alkaline Phosphatase, subunit A"/>
    <property type="match status" value="1"/>
</dbReference>
<gene>
    <name evidence="6" type="ORF">BVG16_27565</name>
</gene>
<evidence type="ECO:0000256" key="4">
    <source>
        <dbReference type="ARBA" id="ARBA00023180"/>
    </source>
</evidence>
<proteinExistence type="inferred from homology"/>
<dbReference type="Proteomes" id="UP000190188">
    <property type="component" value="Unassembled WGS sequence"/>
</dbReference>
<keyword evidence="3" id="KW-0378">Hydrolase</keyword>
<dbReference type="RefSeq" id="WP_078502422.1">
    <property type="nucleotide sequence ID" value="NZ_MSZX01000015.1"/>
</dbReference>
<comment type="similarity">
    <text evidence="1">Belongs to the sulfatase family.</text>
</comment>
<evidence type="ECO:0000256" key="1">
    <source>
        <dbReference type="ARBA" id="ARBA00008779"/>
    </source>
</evidence>
<dbReference type="OrthoDB" id="9762324at2"/>
<dbReference type="GO" id="GO:0016787">
    <property type="term" value="F:hydrolase activity"/>
    <property type="evidence" value="ECO:0007669"/>
    <property type="project" value="UniProtKB-KW"/>
</dbReference>
<feature type="domain" description="Sulfatase N-terminal" evidence="5">
    <location>
        <begin position="7"/>
        <end position="348"/>
    </location>
</feature>
<evidence type="ECO:0000313" key="6">
    <source>
        <dbReference type="EMBL" id="OPA73574.1"/>
    </source>
</evidence>
<evidence type="ECO:0000259" key="5">
    <source>
        <dbReference type="Pfam" id="PF00884"/>
    </source>
</evidence>
<organism evidence="6 7">
    <name type="scientific">Paenibacillus selenitireducens</name>
    <dbReference type="NCBI Taxonomy" id="1324314"/>
    <lineage>
        <taxon>Bacteria</taxon>
        <taxon>Bacillati</taxon>
        <taxon>Bacillota</taxon>
        <taxon>Bacilli</taxon>
        <taxon>Bacillales</taxon>
        <taxon>Paenibacillaceae</taxon>
        <taxon>Paenibacillus</taxon>
    </lineage>
</organism>
<accession>A0A1T2X104</accession>
<keyword evidence="2" id="KW-0732">Signal</keyword>
<keyword evidence="7" id="KW-1185">Reference proteome</keyword>
<evidence type="ECO:0000256" key="2">
    <source>
        <dbReference type="ARBA" id="ARBA00022729"/>
    </source>
</evidence>
<dbReference type="EMBL" id="MSZX01000015">
    <property type="protein sequence ID" value="OPA73574.1"/>
    <property type="molecule type" value="Genomic_DNA"/>
</dbReference>
<keyword evidence="4" id="KW-0325">Glycoprotein</keyword>
<dbReference type="Pfam" id="PF00884">
    <property type="entry name" value="Sulfatase"/>
    <property type="match status" value="1"/>
</dbReference>
<comment type="caution">
    <text evidence="6">The sequence shown here is derived from an EMBL/GenBank/DDBJ whole genome shotgun (WGS) entry which is preliminary data.</text>
</comment>
<dbReference type="PANTHER" id="PTHR43108:SF6">
    <property type="entry name" value="N-SULPHOGLUCOSAMINE SULPHOHYDROLASE"/>
    <property type="match status" value="1"/>
</dbReference>
<dbReference type="InterPro" id="IPR024607">
    <property type="entry name" value="Sulfatase_CS"/>
</dbReference>